<evidence type="ECO:0000313" key="3">
    <source>
        <dbReference type="Proteomes" id="UP000019804"/>
    </source>
</evidence>
<accession>A0A017SU27</accession>
<dbReference type="STRING" id="1388766.A0A017SU27"/>
<feature type="binding site" evidence="1">
    <location>
        <position position="180"/>
    </location>
    <ligand>
        <name>Mg(2+)</name>
        <dbReference type="ChEBI" id="CHEBI:18420"/>
    </ligand>
</feature>
<dbReference type="CDD" id="cd16841">
    <property type="entry name" value="RraA_family"/>
    <property type="match status" value="1"/>
</dbReference>
<sequence length="281" mass="30259">MEYLSRFASRVRLPSISPRTSAAIHTPRFTPGTRRTMASIEQKIKTLQDYSACDVSDALLKIQKLPEGATPRAGHLADFTPFSPTFGRNTTSPKIIAPASTFKFIPKTTTSFPPEVARQMSSPEHNFPSNTHWVDHAEPNTIAIIDQPTSQHCAVLGGIMAVRMKYLGVRGAVVNGRVRDLGEITGCGLPVWAQGTSTVGSGAEAKPGLRNVPVDVGGVTVNPGDIIFCDPLEGVVAIPSELLDQVLGVMPKLVAMDDKVKEAVLQGETVNNAFKKFRTKL</sequence>
<dbReference type="GO" id="GO:0046872">
    <property type="term" value="F:metal ion binding"/>
    <property type="evidence" value="ECO:0007669"/>
    <property type="project" value="UniProtKB-KW"/>
</dbReference>
<dbReference type="RefSeq" id="XP_040643498.1">
    <property type="nucleotide sequence ID" value="XM_040780671.1"/>
</dbReference>
<keyword evidence="3" id="KW-1185">Reference proteome</keyword>
<dbReference type="SUPFAM" id="SSF89562">
    <property type="entry name" value="RraA-like"/>
    <property type="match status" value="1"/>
</dbReference>
<evidence type="ECO:0000256" key="1">
    <source>
        <dbReference type="PIRSR" id="PIRSR605493-1"/>
    </source>
</evidence>
<reference evidence="3" key="1">
    <citation type="journal article" date="2014" name="Nat. Commun.">
        <title>Genomic adaptations of the halophilic Dead Sea filamentous fungus Eurotium rubrum.</title>
        <authorList>
            <person name="Kis-Papo T."/>
            <person name="Weig A.R."/>
            <person name="Riley R."/>
            <person name="Persoh D."/>
            <person name="Salamov A."/>
            <person name="Sun H."/>
            <person name="Lipzen A."/>
            <person name="Wasser S.P."/>
            <person name="Rambold G."/>
            <person name="Grigoriev I.V."/>
            <person name="Nevo E."/>
        </authorList>
    </citation>
    <scope>NUCLEOTIDE SEQUENCE [LARGE SCALE GENOMIC DNA]</scope>
    <source>
        <strain evidence="3">CBS 135680</strain>
    </source>
</reference>
<dbReference type="HOGENOM" id="CLU_072626_0_0_1"/>
<keyword evidence="1" id="KW-0479">Metal-binding</keyword>
<name>A0A017SU27_ASPRC</name>
<dbReference type="GeneID" id="63695795"/>
<keyword evidence="1" id="KW-0460">Magnesium</keyword>
<dbReference type="Gene3D" id="3.50.30.40">
    <property type="entry name" value="Ribonuclease E inhibitor RraA/RraA-like"/>
    <property type="match status" value="1"/>
</dbReference>
<dbReference type="PANTHER" id="PTHR33254:SF4">
    <property type="entry name" value="4-HYDROXY-4-METHYL-2-OXOGLUTARATE ALDOLASE 3-RELATED"/>
    <property type="match status" value="1"/>
</dbReference>
<protein>
    <submittedName>
        <fullName evidence="2">DlpA domain protein</fullName>
    </submittedName>
</protein>
<dbReference type="OrthoDB" id="1476984at2759"/>
<dbReference type="Proteomes" id="UP000019804">
    <property type="component" value="Unassembled WGS sequence"/>
</dbReference>
<dbReference type="EMBL" id="KK088411">
    <property type="protein sequence ID" value="EYE99810.1"/>
    <property type="molecule type" value="Genomic_DNA"/>
</dbReference>
<proteinExistence type="predicted"/>
<dbReference type="GO" id="GO:0008948">
    <property type="term" value="F:oxaloacetate decarboxylase activity"/>
    <property type="evidence" value="ECO:0007669"/>
    <property type="project" value="TreeGrafter"/>
</dbReference>
<dbReference type="GO" id="GO:0047443">
    <property type="term" value="F:4-hydroxy-4-methyl-2-oxoglutarate aldolase activity"/>
    <property type="evidence" value="ECO:0007669"/>
    <property type="project" value="TreeGrafter"/>
</dbReference>
<dbReference type="InterPro" id="IPR036704">
    <property type="entry name" value="RraA/RraA-like_sf"/>
</dbReference>
<gene>
    <name evidence="2" type="ORF">EURHEDRAFT_407810</name>
</gene>
<dbReference type="AlphaFoldDB" id="A0A017SU27"/>
<organism evidence="2 3">
    <name type="scientific">Aspergillus ruber (strain CBS 135680)</name>
    <dbReference type="NCBI Taxonomy" id="1388766"/>
    <lineage>
        <taxon>Eukaryota</taxon>
        <taxon>Fungi</taxon>
        <taxon>Dikarya</taxon>
        <taxon>Ascomycota</taxon>
        <taxon>Pezizomycotina</taxon>
        <taxon>Eurotiomycetes</taxon>
        <taxon>Eurotiomycetidae</taxon>
        <taxon>Eurotiales</taxon>
        <taxon>Aspergillaceae</taxon>
        <taxon>Aspergillus</taxon>
        <taxon>Aspergillus subgen. Aspergillus</taxon>
    </lineage>
</organism>
<comment type="cofactor">
    <cofactor evidence="1">
        <name>Mg(2+)</name>
        <dbReference type="ChEBI" id="CHEBI:18420"/>
    </cofactor>
</comment>
<evidence type="ECO:0000313" key="2">
    <source>
        <dbReference type="EMBL" id="EYE99810.1"/>
    </source>
</evidence>
<feature type="binding site" evidence="1">
    <location>
        <position position="179"/>
    </location>
    <ligand>
        <name>substrate</name>
    </ligand>
</feature>
<feature type="binding site" evidence="1">
    <location>
        <begin position="157"/>
        <end position="160"/>
    </location>
    <ligand>
        <name>substrate</name>
    </ligand>
</feature>
<dbReference type="Pfam" id="PF03737">
    <property type="entry name" value="RraA-like"/>
    <property type="match status" value="1"/>
</dbReference>
<dbReference type="PANTHER" id="PTHR33254">
    <property type="entry name" value="4-HYDROXY-4-METHYL-2-OXOGLUTARATE ALDOLASE 3-RELATED"/>
    <property type="match status" value="1"/>
</dbReference>
<dbReference type="InterPro" id="IPR005493">
    <property type="entry name" value="RraA/RraA-like"/>
</dbReference>